<evidence type="ECO:0000256" key="1">
    <source>
        <dbReference type="ARBA" id="ARBA00023015"/>
    </source>
</evidence>
<dbReference type="PRINTS" id="PR00035">
    <property type="entry name" value="HTHGNTR"/>
</dbReference>
<keyword evidence="6" id="KW-1185">Reference proteome</keyword>
<dbReference type="Proteomes" id="UP000095094">
    <property type="component" value="Unassembled WGS sequence"/>
</dbReference>
<dbReference type="AlphaFoldDB" id="A0A1E5GJ45"/>
<dbReference type="Gene3D" id="3.40.1410.10">
    <property type="entry name" value="Chorismate lyase-like"/>
    <property type="match status" value="1"/>
</dbReference>
<sequence>MNDNRLPLYIQIASDLKFKINSGEWNVEDQIPTEYELCTIYDVSRITIRKAIDQLVNEGLLYRKRAVGTFVQEKEVEAKETVVKSFTQEMNNLGRKVHTLKAQIKTEKATAKIANFLNINEGNPVLNLQRVFGTDELAFAFFDTYFTYESFFSINDEDYYGSFYEYLKSFDIIVDSIKEYVEAVKPNEQLVKVLEIDEHTPILKRVRITQQVGKTFHEYSECFYIGSEYRYYVNDFT</sequence>
<dbReference type="Pfam" id="PF07702">
    <property type="entry name" value="UTRA"/>
    <property type="match status" value="1"/>
</dbReference>
<dbReference type="InterPro" id="IPR011663">
    <property type="entry name" value="UTRA"/>
</dbReference>
<keyword evidence="2" id="KW-0238">DNA-binding</keyword>
<keyword evidence="3" id="KW-0804">Transcription</keyword>
<dbReference type="InterPro" id="IPR036388">
    <property type="entry name" value="WH-like_DNA-bd_sf"/>
</dbReference>
<dbReference type="SMART" id="SM00345">
    <property type="entry name" value="HTH_GNTR"/>
    <property type="match status" value="1"/>
</dbReference>
<keyword evidence="1" id="KW-0805">Transcription regulation</keyword>
<accession>A0A1E5GJ45</accession>
<dbReference type="EMBL" id="MIJY01000034">
    <property type="protein sequence ID" value="OEG12270.1"/>
    <property type="molecule type" value="Genomic_DNA"/>
</dbReference>
<dbReference type="GO" id="GO:0003700">
    <property type="term" value="F:DNA-binding transcription factor activity"/>
    <property type="evidence" value="ECO:0007669"/>
    <property type="project" value="InterPro"/>
</dbReference>
<dbReference type="InterPro" id="IPR028978">
    <property type="entry name" value="Chorismate_lyase_/UTRA_dom_sf"/>
</dbReference>
<dbReference type="GO" id="GO:0003677">
    <property type="term" value="F:DNA binding"/>
    <property type="evidence" value="ECO:0007669"/>
    <property type="project" value="UniProtKB-KW"/>
</dbReference>
<dbReference type="GO" id="GO:0045892">
    <property type="term" value="P:negative regulation of DNA-templated transcription"/>
    <property type="evidence" value="ECO:0007669"/>
    <property type="project" value="TreeGrafter"/>
</dbReference>
<dbReference type="Gene3D" id="1.10.10.10">
    <property type="entry name" value="Winged helix-like DNA-binding domain superfamily/Winged helix DNA-binding domain"/>
    <property type="match status" value="1"/>
</dbReference>
<dbReference type="SUPFAM" id="SSF64288">
    <property type="entry name" value="Chorismate lyase-like"/>
    <property type="match status" value="1"/>
</dbReference>
<proteinExistence type="predicted"/>
<evidence type="ECO:0000256" key="2">
    <source>
        <dbReference type="ARBA" id="ARBA00023125"/>
    </source>
</evidence>
<evidence type="ECO:0000313" key="5">
    <source>
        <dbReference type="EMBL" id="OEG12270.1"/>
    </source>
</evidence>
<dbReference type="SUPFAM" id="SSF46785">
    <property type="entry name" value="Winged helix' DNA-binding domain"/>
    <property type="match status" value="1"/>
</dbReference>
<protein>
    <submittedName>
        <fullName evidence="5">GntR family transcriptional regulator</fullName>
    </submittedName>
</protein>
<dbReference type="PATRIC" id="fig|332950.4.peg.2867"/>
<dbReference type="InterPro" id="IPR050679">
    <property type="entry name" value="Bact_HTH_transcr_reg"/>
</dbReference>
<dbReference type="CDD" id="cd07377">
    <property type="entry name" value="WHTH_GntR"/>
    <property type="match status" value="1"/>
</dbReference>
<evidence type="ECO:0000256" key="3">
    <source>
        <dbReference type="ARBA" id="ARBA00023163"/>
    </source>
</evidence>
<feature type="domain" description="HTH gntR-type" evidence="4">
    <location>
        <begin position="6"/>
        <end position="74"/>
    </location>
</feature>
<dbReference type="PROSITE" id="PS50949">
    <property type="entry name" value="HTH_GNTR"/>
    <property type="match status" value="1"/>
</dbReference>
<organism evidence="5 6">
    <name type="scientific">Enterococcus termitis</name>
    <dbReference type="NCBI Taxonomy" id="332950"/>
    <lineage>
        <taxon>Bacteria</taxon>
        <taxon>Bacillati</taxon>
        <taxon>Bacillota</taxon>
        <taxon>Bacilli</taxon>
        <taxon>Lactobacillales</taxon>
        <taxon>Enterococcaceae</taxon>
        <taxon>Enterococcus</taxon>
    </lineage>
</organism>
<comment type="caution">
    <text evidence="5">The sequence shown here is derived from an EMBL/GenBank/DDBJ whole genome shotgun (WGS) entry which is preliminary data.</text>
</comment>
<dbReference type="PANTHER" id="PTHR44846">
    <property type="entry name" value="MANNOSYL-D-GLYCERATE TRANSPORT/METABOLISM SYSTEM REPRESSOR MNGR-RELATED"/>
    <property type="match status" value="1"/>
</dbReference>
<dbReference type="SMART" id="SM00866">
    <property type="entry name" value="UTRA"/>
    <property type="match status" value="1"/>
</dbReference>
<dbReference type="OrthoDB" id="457376at2"/>
<dbReference type="Pfam" id="PF00392">
    <property type="entry name" value="GntR"/>
    <property type="match status" value="1"/>
</dbReference>
<gene>
    <name evidence="5" type="ORF">BCR25_06925</name>
</gene>
<evidence type="ECO:0000313" key="6">
    <source>
        <dbReference type="Proteomes" id="UP000095094"/>
    </source>
</evidence>
<evidence type="ECO:0000259" key="4">
    <source>
        <dbReference type="PROSITE" id="PS50949"/>
    </source>
</evidence>
<dbReference type="InterPro" id="IPR036390">
    <property type="entry name" value="WH_DNA-bd_sf"/>
</dbReference>
<name>A0A1E5GJ45_9ENTE</name>
<dbReference type="FunFam" id="1.10.10.10:FF:000079">
    <property type="entry name" value="GntR family transcriptional regulator"/>
    <property type="match status" value="1"/>
</dbReference>
<dbReference type="RefSeq" id="WP_069663975.1">
    <property type="nucleotide sequence ID" value="NZ_JBHUJJ010000001.1"/>
</dbReference>
<reference evidence="6" key="1">
    <citation type="submission" date="2016-09" db="EMBL/GenBank/DDBJ databases">
        <authorList>
            <person name="Gulvik C.A."/>
        </authorList>
    </citation>
    <scope>NUCLEOTIDE SEQUENCE [LARGE SCALE GENOMIC DNA]</scope>
    <source>
        <strain evidence="6">LMG 8895</strain>
    </source>
</reference>
<dbReference type="PANTHER" id="PTHR44846:SF17">
    <property type="entry name" value="GNTR-FAMILY TRANSCRIPTIONAL REGULATOR"/>
    <property type="match status" value="1"/>
</dbReference>
<dbReference type="InterPro" id="IPR000524">
    <property type="entry name" value="Tscrpt_reg_HTH_GntR"/>
</dbReference>